<accession>A0A377FTM4</accession>
<dbReference type="OrthoDB" id="2356060at2"/>
<gene>
    <name evidence="1" type="ORF">NCTC13163_01026</name>
</gene>
<protein>
    <recommendedName>
        <fullName evidence="3">Alpha/beta hydrolase family</fullName>
    </recommendedName>
</protein>
<dbReference type="STRING" id="1397694.GCA_000702585_01536"/>
<evidence type="ECO:0008006" key="3">
    <source>
        <dbReference type="Google" id="ProtNLM"/>
    </source>
</evidence>
<dbReference type="RefSeq" id="WP_024371312.1">
    <property type="nucleotide sequence ID" value="NZ_UGGP01000001.1"/>
</dbReference>
<dbReference type="SUPFAM" id="SSF53474">
    <property type="entry name" value="alpha/beta-Hydrolases"/>
    <property type="match status" value="1"/>
</dbReference>
<dbReference type="InterPro" id="IPR029058">
    <property type="entry name" value="AB_hydrolase_fold"/>
</dbReference>
<dbReference type="AlphaFoldDB" id="A0A377FTM4"/>
<proteinExistence type="predicted"/>
<dbReference type="EMBL" id="UGGP01000001">
    <property type="protein sequence ID" value="STO07673.1"/>
    <property type="molecule type" value="Genomic_DNA"/>
</dbReference>
<name>A0A377FTM4_9BACL</name>
<sequence length="238" mass="27184">MTYEETSRKGVIVIVYPLQFSSRVSEAFLQRLSVDYEVLIVSGQTVGITAEEHKQLIKKTLREAGQYKVPIHVVAFSLGALLTNRLLQEYDVPLGSLTYISPLFDWHASRQIGGLKQAVASAVDRFRPDLPLGMMTFTGGGEEASRFGEITYAQYREIEEEIVEHQEEKKHLPRLPLACFYAPDDRFADVKLTLNVCRKIGGDQVYIRRLEGFPHFGYERLNTKFAETLLTFYELIQE</sequence>
<reference evidence="1 2" key="1">
    <citation type="submission" date="2018-06" db="EMBL/GenBank/DDBJ databases">
        <authorList>
            <consortium name="Pathogen Informatics"/>
            <person name="Doyle S."/>
        </authorList>
    </citation>
    <scope>NUCLEOTIDE SEQUENCE [LARGE SCALE GENOMIC DNA]</scope>
    <source>
        <strain evidence="1 2">NCTC13163</strain>
    </source>
</reference>
<evidence type="ECO:0000313" key="2">
    <source>
        <dbReference type="Proteomes" id="UP000254060"/>
    </source>
</evidence>
<dbReference type="Gene3D" id="3.40.50.1820">
    <property type="entry name" value="alpha/beta hydrolase"/>
    <property type="match status" value="1"/>
</dbReference>
<dbReference type="Proteomes" id="UP000254060">
    <property type="component" value="Unassembled WGS sequence"/>
</dbReference>
<evidence type="ECO:0000313" key="1">
    <source>
        <dbReference type="EMBL" id="STO07673.1"/>
    </source>
</evidence>
<organism evidence="1 2">
    <name type="scientific">Exiguobacterium aurantiacum</name>
    <dbReference type="NCBI Taxonomy" id="33987"/>
    <lineage>
        <taxon>Bacteria</taxon>
        <taxon>Bacillati</taxon>
        <taxon>Bacillota</taxon>
        <taxon>Bacilli</taxon>
        <taxon>Bacillales</taxon>
        <taxon>Bacillales Family XII. Incertae Sedis</taxon>
        <taxon>Exiguobacterium</taxon>
    </lineage>
</organism>